<dbReference type="Proteomes" id="UP000053370">
    <property type="component" value="Unassembled WGS sequence"/>
</dbReference>
<evidence type="ECO:0000256" key="2">
    <source>
        <dbReference type="SAM" id="Phobius"/>
    </source>
</evidence>
<organism evidence="4">
    <name type="scientific">Flexilinea flocculi</name>
    <dbReference type="NCBI Taxonomy" id="1678840"/>
    <lineage>
        <taxon>Bacteria</taxon>
        <taxon>Bacillati</taxon>
        <taxon>Chloroflexota</taxon>
        <taxon>Anaerolineae</taxon>
        <taxon>Anaerolineales</taxon>
        <taxon>Anaerolineaceae</taxon>
        <taxon>Flexilinea</taxon>
    </lineage>
</organism>
<dbReference type="InterPro" id="IPR018392">
    <property type="entry name" value="LysM"/>
</dbReference>
<dbReference type="InterPro" id="IPR036779">
    <property type="entry name" value="LysM_dom_sf"/>
</dbReference>
<dbReference type="Gene3D" id="3.10.350.10">
    <property type="entry name" value="LysM domain"/>
    <property type="match status" value="2"/>
</dbReference>
<keyword evidence="2" id="KW-0812">Transmembrane</keyword>
<gene>
    <name evidence="4" type="ORF">ATC1_131140</name>
</gene>
<dbReference type="EMBL" id="DF968181">
    <property type="protein sequence ID" value="GAP41157.1"/>
    <property type="molecule type" value="Genomic_DNA"/>
</dbReference>
<dbReference type="SUPFAM" id="SSF54106">
    <property type="entry name" value="LysM domain"/>
    <property type="match status" value="2"/>
</dbReference>
<dbReference type="OrthoDB" id="163097at2"/>
<dbReference type="CDD" id="cd00118">
    <property type="entry name" value="LysM"/>
    <property type="match status" value="2"/>
</dbReference>
<evidence type="ECO:0000313" key="4">
    <source>
        <dbReference type="EMBL" id="GAP41157.1"/>
    </source>
</evidence>
<dbReference type="Pfam" id="PF01476">
    <property type="entry name" value="LysM"/>
    <property type="match status" value="2"/>
</dbReference>
<dbReference type="RefSeq" id="WP_062281815.1">
    <property type="nucleotide sequence ID" value="NZ_DF968181.1"/>
</dbReference>
<evidence type="ECO:0000313" key="5">
    <source>
        <dbReference type="Proteomes" id="UP000053370"/>
    </source>
</evidence>
<feature type="region of interest" description="Disordered" evidence="1">
    <location>
        <begin position="74"/>
        <end position="97"/>
    </location>
</feature>
<feature type="domain" description="LysM" evidence="3">
    <location>
        <begin position="100"/>
        <end position="146"/>
    </location>
</feature>
<keyword evidence="2" id="KW-0472">Membrane</keyword>
<evidence type="ECO:0000256" key="1">
    <source>
        <dbReference type="SAM" id="MobiDB-lite"/>
    </source>
</evidence>
<sequence length="234" mass="25143">MARKNSPQYVINSYQKKQKFLPFIIWSIAAIIFALGIIILVIWFAGDSGFSIGSLFASDTPTPTLTATATATVPTNTPTLTPTETITPSPTVSPTPEGPQMYTVVEGDNCWDVAVNKFKVGIDVFLAINGFQMDTCNLTPGQEVIIPGPDTKLPTDTPVALDVYTAGQQIEYKVQLNDSIQDIASKFFTTIDSIAKLNKIEDTTVPLKAGTSLVIAVKIVTPTPSPVPTYTAMP</sequence>
<protein>
    <submittedName>
        <fullName evidence="4">Protein containing LysM domain</fullName>
    </submittedName>
</protein>
<feature type="transmembrane region" description="Helical" evidence="2">
    <location>
        <begin position="20"/>
        <end position="45"/>
    </location>
</feature>
<accession>A0A0S7BL18</accession>
<dbReference type="PROSITE" id="PS51782">
    <property type="entry name" value="LYSM"/>
    <property type="match status" value="2"/>
</dbReference>
<keyword evidence="5" id="KW-1185">Reference proteome</keyword>
<proteinExistence type="predicted"/>
<name>A0A0S7BL18_9CHLR</name>
<feature type="domain" description="LysM" evidence="3">
    <location>
        <begin position="170"/>
        <end position="215"/>
    </location>
</feature>
<keyword evidence="2" id="KW-1133">Transmembrane helix</keyword>
<feature type="compositionally biased region" description="Low complexity" evidence="1">
    <location>
        <begin position="74"/>
        <end position="90"/>
    </location>
</feature>
<dbReference type="SMART" id="SM00257">
    <property type="entry name" value="LysM"/>
    <property type="match status" value="2"/>
</dbReference>
<dbReference type="AlphaFoldDB" id="A0A0S7BL18"/>
<reference evidence="4" key="1">
    <citation type="journal article" date="2015" name="Genome Announc.">
        <title>Draft Genome Sequence of Anaerolineae Strain TC1, a Novel Isolate from a Methanogenic Wastewater Treatment System.</title>
        <authorList>
            <person name="Matsuura N."/>
            <person name="Tourlousse D.M."/>
            <person name="Sun L."/>
            <person name="Toyonaga M."/>
            <person name="Kuroda K."/>
            <person name="Ohashi A."/>
            <person name="Cruz R."/>
            <person name="Yamaguchi T."/>
            <person name="Sekiguchi Y."/>
        </authorList>
    </citation>
    <scope>NUCLEOTIDE SEQUENCE [LARGE SCALE GENOMIC DNA]</scope>
    <source>
        <strain evidence="4">TC1</strain>
    </source>
</reference>
<dbReference type="STRING" id="1678840.ATC1_131140"/>
<evidence type="ECO:0000259" key="3">
    <source>
        <dbReference type="PROSITE" id="PS51782"/>
    </source>
</evidence>